<keyword evidence="2" id="KW-1185">Reference proteome</keyword>
<dbReference type="KEGG" id="sng:SNE_A21900"/>
<dbReference type="InterPro" id="IPR032675">
    <property type="entry name" value="LRR_dom_sf"/>
</dbReference>
<dbReference type="AlphaFoldDB" id="F8L435"/>
<gene>
    <name evidence="1" type="ordered locus">SNE_A21900</name>
</gene>
<proteinExistence type="predicted"/>
<accession>F8L435</accession>
<sequence>MVLSLAESSSSTLPLTRLTSGDWVVKNAKVTDDELETLAGRSDLIIRAVDAPLSNISATVLQLFLRTHGSNLERFNLQNNKNIDSETFANLAQMMPQLKTLSFQYLHQVTDKDLLRVVESCKELEVLRISGNNQISKKAFHEILGLDRHFLELSLDLAGGSKSLQDVGHLEVKAQVEKLRLSGLSFVSSDMPYIPKIKELKNMELVLTSVDADAVASLSGGQFAITVQEMSSKKLASFEDCFRARDISFARDGKKITIYQEASGGS</sequence>
<evidence type="ECO:0000313" key="1">
    <source>
        <dbReference type="EMBL" id="CCB90067.1"/>
    </source>
</evidence>
<dbReference type="EMBL" id="FR872582">
    <property type="protein sequence ID" value="CCB90067.1"/>
    <property type="molecule type" value="Genomic_DNA"/>
</dbReference>
<protein>
    <submittedName>
        <fullName evidence="1">Uncharacterized protein</fullName>
    </submittedName>
</protein>
<dbReference type="SMART" id="SM00367">
    <property type="entry name" value="LRR_CC"/>
    <property type="match status" value="3"/>
</dbReference>
<evidence type="ECO:0000313" key="2">
    <source>
        <dbReference type="Proteomes" id="UP000000496"/>
    </source>
</evidence>
<name>F8L435_SIMNZ</name>
<organism evidence="1 2">
    <name type="scientific">Simkania negevensis (strain ATCC VR-1471 / DSM 27360 / Z)</name>
    <dbReference type="NCBI Taxonomy" id="331113"/>
    <lineage>
        <taxon>Bacteria</taxon>
        <taxon>Pseudomonadati</taxon>
        <taxon>Chlamydiota</taxon>
        <taxon>Chlamydiia</taxon>
        <taxon>Parachlamydiales</taxon>
        <taxon>Simkaniaceae</taxon>
        <taxon>Simkania</taxon>
    </lineage>
</organism>
<reference evidence="1 2" key="2">
    <citation type="journal article" date="2011" name="Mol. Biol. Evol.">
        <title>Unity in variety--the pan-genome of the Chlamydiae.</title>
        <authorList>
            <person name="Collingro A."/>
            <person name="Tischler P."/>
            <person name="Weinmaier T."/>
            <person name="Penz T."/>
            <person name="Heinz E."/>
            <person name="Brunham R.C."/>
            <person name="Read T.D."/>
            <person name="Bavoil P.M."/>
            <person name="Sachse K."/>
            <person name="Kahane S."/>
            <person name="Friedman M.G."/>
            <person name="Rattei T."/>
            <person name="Myers G.S."/>
            <person name="Horn M."/>
        </authorList>
    </citation>
    <scope>NUCLEOTIDE SEQUENCE [LARGE SCALE GENOMIC DNA]</scope>
    <source>
        <strain evidence="2">ATCC VR-1471 / Z</strain>
    </source>
</reference>
<dbReference type="HOGENOM" id="CLU_1045436_0_0_0"/>
<dbReference type="SUPFAM" id="SSF52047">
    <property type="entry name" value="RNI-like"/>
    <property type="match status" value="1"/>
</dbReference>
<dbReference type="Gene3D" id="3.80.10.10">
    <property type="entry name" value="Ribonuclease Inhibitor"/>
    <property type="match status" value="1"/>
</dbReference>
<dbReference type="InterPro" id="IPR006553">
    <property type="entry name" value="Leu-rich_rpt_Cys-con_subtyp"/>
</dbReference>
<reference key="1">
    <citation type="journal article" date="2011" name="Mol. Biol. Evol.">
        <title>Unity in variety -- the pan-genome of the Chlamydiae.</title>
        <authorList>
            <person name="Collingro A."/>
            <person name="Tischler P."/>
            <person name="Weinmaier T."/>
            <person name="Penz T."/>
            <person name="Heinz E."/>
            <person name="Brunham R.C."/>
            <person name="Read T.D."/>
            <person name="Bavoil P.M."/>
            <person name="Sachse K."/>
            <person name="Kahane S."/>
            <person name="Friedman M.G."/>
            <person name="Rattei T."/>
            <person name="Myers G.S.A."/>
            <person name="Horn M."/>
        </authorList>
    </citation>
    <scope>NUCLEOTIDE SEQUENCE</scope>
    <source>
        <strain>Z</strain>
    </source>
</reference>
<dbReference type="RefSeq" id="WP_013944533.1">
    <property type="nucleotide sequence ID" value="NC_015713.1"/>
</dbReference>
<dbReference type="Proteomes" id="UP000000496">
    <property type="component" value="Chromosome gsn.131"/>
</dbReference>